<keyword evidence="2" id="KW-0695">RNA-directed DNA polymerase</keyword>
<accession>A0AAV3XYE1</accession>
<keyword evidence="2" id="KW-0548">Nucleotidyltransferase</keyword>
<dbReference type="Pfam" id="PF14529">
    <property type="entry name" value="Exo_endo_phos_2"/>
    <property type="match status" value="1"/>
</dbReference>
<reference evidence="2 3" key="1">
    <citation type="journal article" date="2021" name="Elife">
        <title>Chloroplast acquisition without the gene transfer in kleptoplastic sea slugs, Plakobranchus ocellatus.</title>
        <authorList>
            <person name="Maeda T."/>
            <person name="Takahashi S."/>
            <person name="Yoshida T."/>
            <person name="Shimamura S."/>
            <person name="Takaki Y."/>
            <person name="Nagai Y."/>
            <person name="Toyoda A."/>
            <person name="Suzuki Y."/>
            <person name="Arimoto A."/>
            <person name="Ishii H."/>
            <person name="Satoh N."/>
            <person name="Nishiyama T."/>
            <person name="Hasebe M."/>
            <person name="Maruyama T."/>
            <person name="Minagawa J."/>
            <person name="Obokata J."/>
            <person name="Shigenobu S."/>
        </authorList>
    </citation>
    <scope>NUCLEOTIDE SEQUENCE [LARGE SCALE GENOMIC DNA]</scope>
</reference>
<comment type="caution">
    <text evidence="2">The sequence shown here is derived from an EMBL/GenBank/DDBJ whole genome shotgun (WGS) entry which is preliminary data.</text>
</comment>
<dbReference type="AlphaFoldDB" id="A0AAV3XYE1"/>
<protein>
    <submittedName>
        <fullName evidence="2">RNA-directed DNA polymerase from mobile element jockey</fullName>
    </submittedName>
</protein>
<keyword evidence="2" id="KW-0808">Transferase</keyword>
<dbReference type="Proteomes" id="UP000735302">
    <property type="component" value="Unassembled WGS sequence"/>
</dbReference>
<evidence type="ECO:0000259" key="1">
    <source>
        <dbReference type="Pfam" id="PF14529"/>
    </source>
</evidence>
<proteinExistence type="predicted"/>
<organism evidence="2 3">
    <name type="scientific">Plakobranchus ocellatus</name>
    <dbReference type="NCBI Taxonomy" id="259542"/>
    <lineage>
        <taxon>Eukaryota</taxon>
        <taxon>Metazoa</taxon>
        <taxon>Spiralia</taxon>
        <taxon>Lophotrochozoa</taxon>
        <taxon>Mollusca</taxon>
        <taxon>Gastropoda</taxon>
        <taxon>Heterobranchia</taxon>
        <taxon>Euthyneura</taxon>
        <taxon>Panpulmonata</taxon>
        <taxon>Sacoglossa</taxon>
        <taxon>Placobranchoidea</taxon>
        <taxon>Plakobranchidae</taxon>
        <taxon>Plakobranchus</taxon>
    </lineage>
</organism>
<dbReference type="InterPro" id="IPR036691">
    <property type="entry name" value="Endo/exonu/phosph_ase_sf"/>
</dbReference>
<name>A0AAV3XYE1_9GAST</name>
<dbReference type="Gene3D" id="3.60.10.10">
    <property type="entry name" value="Endonuclease/exonuclease/phosphatase"/>
    <property type="match status" value="1"/>
</dbReference>
<evidence type="ECO:0000313" key="3">
    <source>
        <dbReference type="Proteomes" id="UP000735302"/>
    </source>
</evidence>
<dbReference type="InterPro" id="IPR005135">
    <property type="entry name" value="Endo/exonuclease/phosphatase"/>
</dbReference>
<keyword evidence="3" id="KW-1185">Reference proteome</keyword>
<evidence type="ECO:0000313" key="2">
    <source>
        <dbReference type="EMBL" id="GFN74856.1"/>
    </source>
</evidence>
<sequence length="183" mass="20472">MPEVPGRTSYSSLQSLEWPYVSFRNFLLLNSLSSFRSLFSCWETSTHILPCGEDSRRDGRGRVLEEFTAENDLIILKSGEQTFVHSTYHSTSAIDLAVASPSIVTECSWAAHNDLCGSDHFPIFLTLTSNFNSNVNTTSFDFQKADRNRFGDPCRLSLDDSVASIEQFSSKLLDAARSSIPFH</sequence>
<dbReference type="GO" id="GO:0003964">
    <property type="term" value="F:RNA-directed DNA polymerase activity"/>
    <property type="evidence" value="ECO:0007669"/>
    <property type="project" value="UniProtKB-KW"/>
</dbReference>
<gene>
    <name evidence="2" type="ORF">PoB_000136200</name>
</gene>
<feature type="domain" description="Endonuclease/exonuclease/phosphatase" evidence="1">
    <location>
        <begin position="55"/>
        <end position="124"/>
    </location>
</feature>
<dbReference type="SUPFAM" id="SSF56219">
    <property type="entry name" value="DNase I-like"/>
    <property type="match status" value="1"/>
</dbReference>
<dbReference type="EMBL" id="BLXT01000172">
    <property type="protein sequence ID" value="GFN74856.1"/>
    <property type="molecule type" value="Genomic_DNA"/>
</dbReference>